<dbReference type="Pfam" id="PF13822">
    <property type="entry name" value="ACC_epsilon"/>
    <property type="match status" value="1"/>
</dbReference>
<evidence type="ECO:0000256" key="1">
    <source>
        <dbReference type="SAM" id="MobiDB-lite"/>
    </source>
</evidence>
<gene>
    <name evidence="2" type="ORF">PA27867_0612</name>
</gene>
<dbReference type="GO" id="GO:0004658">
    <property type="term" value="F:propionyl-CoA carboxylase activity"/>
    <property type="evidence" value="ECO:0007669"/>
    <property type="project" value="InterPro"/>
</dbReference>
<name>A0A1B1BG84_9MICO</name>
<evidence type="ECO:0008006" key="4">
    <source>
        <dbReference type="Google" id="ProtNLM"/>
    </source>
</evidence>
<accession>A0A1B1BG84</accession>
<keyword evidence="3" id="KW-1185">Reference proteome</keyword>
<evidence type="ECO:0000313" key="3">
    <source>
        <dbReference type="Proteomes" id="UP000092582"/>
    </source>
</evidence>
<dbReference type="Proteomes" id="UP000092582">
    <property type="component" value="Chromosome 1"/>
</dbReference>
<dbReference type="KEGG" id="cart:PA27867_0612"/>
<dbReference type="AlphaFoldDB" id="A0A1B1BG84"/>
<sequence>MTDTEHPAGFDPADLTFITTGVTDQEAAAVTAVLRAMLRAESDNLRAAPHESRSPWQDSQRAIREPLARGDERWRGFTA</sequence>
<dbReference type="RefSeq" id="WP_066593035.1">
    <property type="nucleotide sequence ID" value="NZ_CP016282.1"/>
</dbReference>
<dbReference type="EMBL" id="CP016282">
    <property type="protein sequence ID" value="ANP71581.1"/>
    <property type="molecule type" value="Genomic_DNA"/>
</dbReference>
<organism evidence="2 3">
    <name type="scientific">Cryobacterium arcticum</name>
    <dbReference type="NCBI Taxonomy" id="670052"/>
    <lineage>
        <taxon>Bacteria</taxon>
        <taxon>Bacillati</taxon>
        <taxon>Actinomycetota</taxon>
        <taxon>Actinomycetes</taxon>
        <taxon>Micrococcales</taxon>
        <taxon>Microbacteriaceae</taxon>
        <taxon>Cryobacterium</taxon>
    </lineage>
</organism>
<feature type="compositionally biased region" description="Basic and acidic residues" evidence="1">
    <location>
        <begin position="61"/>
        <end position="79"/>
    </location>
</feature>
<protein>
    <recommendedName>
        <fullName evidence="4">Acyl-CoA carboxylase subunit epsilon</fullName>
    </recommendedName>
</protein>
<dbReference type="GO" id="GO:0003989">
    <property type="term" value="F:acetyl-CoA carboxylase activity"/>
    <property type="evidence" value="ECO:0007669"/>
    <property type="project" value="InterPro"/>
</dbReference>
<feature type="region of interest" description="Disordered" evidence="1">
    <location>
        <begin position="44"/>
        <end position="79"/>
    </location>
</feature>
<proteinExistence type="predicted"/>
<reference evidence="2 3" key="1">
    <citation type="submission" date="2016-06" db="EMBL/GenBank/DDBJ databases">
        <title>Genome sequencing of Cryobacterium arcticum PAMC 27867.</title>
        <authorList>
            <person name="Lee J."/>
            <person name="Kim O.-S."/>
        </authorList>
    </citation>
    <scope>NUCLEOTIDE SEQUENCE [LARGE SCALE GENOMIC DNA]</scope>
    <source>
        <strain evidence="2 3">PAMC 27867</strain>
    </source>
</reference>
<dbReference type="STRING" id="670052.PA27867_0612"/>
<dbReference type="OrthoDB" id="5123691at2"/>
<evidence type="ECO:0000313" key="2">
    <source>
        <dbReference type="EMBL" id="ANP71581.1"/>
    </source>
</evidence>
<feature type="compositionally biased region" description="Basic and acidic residues" evidence="1">
    <location>
        <begin position="44"/>
        <end position="53"/>
    </location>
</feature>
<dbReference type="InterPro" id="IPR032716">
    <property type="entry name" value="ACC_epsilon"/>
</dbReference>